<proteinExistence type="inferred from homology"/>
<dbReference type="STRING" id="65489.A0A0D3F6T1"/>
<accession>A0A0D3F6T1</accession>
<evidence type="ECO:0000256" key="1">
    <source>
        <dbReference type="ARBA" id="ARBA00006756"/>
    </source>
</evidence>
<evidence type="ECO:0000313" key="6">
    <source>
        <dbReference type="EnsemblPlants" id="OBART02G21670.1"/>
    </source>
</evidence>
<dbReference type="Gramene" id="OBART02G21670.1">
    <property type="protein sequence ID" value="OBART02G21670.1"/>
    <property type="gene ID" value="OBART02G21670"/>
</dbReference>
<dbReference type="HOGENOM" id="CLU_027238_0_0_1"/>
<dbReference type="PaxDb" id="65489-OBART02G21670.1"/>
<feature type="region of interest" description="Disordered" evidence="4">
    <location>
        <begin position="292"/>
        <end position="317"/>
    </location>
</feature>
<feature type="region of interest" description="Disordered" evidence="4">
    <location>
        <begin position="89"/>
        <end position="127"/>
    </location>
</feature>
<sequence>MKLWGWFTDQDYVYLLARLRGAALKRSVDLARWITEAAFPLLATTMGGDRGKKPVDTPADMLLPSRKRWLGDGGSDRAHGGCLFYETTSSSFTHGSSSSSPNRPLHDRMEVDTKESEIPRQRTENDRKISARIKRSHQARRRQRYEDQEDRVHGNVHFASICPPPVSWLELKHNMEVKLDLNLDDIEKSIVIPRCQEMDTSGNPDKVDKYLVAAKNLTRILNLEHPVLTETGHLRDRARSLHGTTISSIITEFCYLKVWRVSPLRRLGYLPGPIWESSVRSTFNESISATVSSSSSSSFTCSGSTNGSSDNNQASLEDGPDKRLACTGFINIQSVSVLDDIASIITEGGYQQLLRGAFDRHYSELARYFEILDIENILGSHMKDSVEILVNAWVRAMRITLNVLTEMRRQLHKQNFGAFNSFKHDYFMVIATQSIKKLVACGSSMCSWQQNSQDDPSTQSCAARESTKHTTQMILNLVMMYRALNYAMPELLALFSGRTEQIVLAEFRGLIDRSSSTVLQLFMELNNLIKSQRLVMVDIGVHHITRHITEYMRVLFEKKSTIYQMLDSKPNAFGELVMGLVSSLESMLEMNSRSLVLQGQKQVFLLNNLHFMIEQVKRCIDSGLILGESCLVQREDQLDQLITAYIEASWDPVISSFEKRTQVAIILWPHQLFDKFNSSFERIYSVQKTWKVTNPNVRLKLREAIIQKLIPVYQMQMGNQSEKKQMSARYSVEQLESQLLEMFEG</sequence>
<keyword evidence="3" id="KW-0653">Protein transport</keyword>
<reference evidence="6" key="2">
    <citation type="submission" date="2015-03" db="UniProtKB">
        <authorList>
            <consortium name="EnsemblPlants"/>
        </authorList>
    </citation>
    <scope>IDENTIFICATION</scope>
</reference>
<keyword evidence="7" id="KW-1185">Reference proteome</keyword>
<reference evidence="6" key="1">
    <citation type="journal article" date="2009" name="Rice">
        <title>De Novo Next Generation Sequencing of Plant Genomes.</title>
        <authorList>
            <person name="Rounsley S."/>
            <person name="Marri P.R."/>
            <person name="Yu Y."/>
            <person name="He R."/>
            <person name="Sisneros N."/>
            <person name="Goicoechea J.L."/>
            <person name="Lee S.J."/>
            <person name="Angelova A."/>
            <person name="Kudrna D."/>
            <person name="Luo M."/>
            <person name="Affourtit J."/>
            <person name="Desany B."/>
            <person name="Knight J."/>
            <person name="Niazi F."/>
            <person name="Egholm M."/>
            <person name="Wing R.A."/>
        </authorList>
    </citation>
    <scope>NUCLEOTIDE SEQUENCE [LARGE SCALE GENOMIC DNA]</scope>
    <source>
        <strain evidence="6">cv. IRGC 105608</strain>
    </source>
</reference>
<evidence type="ECO:0000259" key="5">
    <source>
        <dbReference type="Pfam" id="PF03081"/>
    </source>
</evidence>
<evidence type="ECO:0000313" key="7">
    <source>
        <dbReference type="Proteomes" id="UP000026960"/>
    </source>
</evidence>
<dbReference type="InterPro" id="IPR046364">
    <property type="entry name" value="Exo70_C"/>
</dbReference>
<feature type="compositionally biased region" description="Low complexity" evidence="4">
    <location>
        <begin position="292"/>
        <end position="309"/>
    </location>
</feature>
<feature type="domain" description="Exocyst complex subunit Exo70 C-terminal" evidence="5">
    <location>
        <begin position="392"/>
        <end position="740"/>
    </location>
</feature>
<comment type="similarity">
    <text evidence="1 3">Belongs to the EXO70 family.</text>
</comment>
<organism evidence="6">
    <name type="scientific">Oryza barthii</name>
    <dbReference type="NCBI Taxonomy" id="65489"/>
    <lineage>
        <taxon>Eukaryota</taxon>
        <taxon>Viridiplantae</taxon>
        <taxon>Streptophyta</taxon>
        <taxon>Embryophyta</taxon>
        <taxon>Tracheophyta</taxon>
        <taxon>Spermatophyta</taxon>
        <taxon>Magnoliopsida</taxon>
        <taxon>Liliopsida</taxon>
        <taxon>Poales</taxon>
        <taxon>Poaceae</taxon>
        <taxon>BOP clade</taxon>
        <taxon>Oryzoideae</taxon>
        <taxon>Oryzeae</taxon>
        <taxon>Oryzinae</taxon>
        <taxon>Oryza</taxon>
    </lineage>
</organism>
<dbReference type="PANTHER" id="PTHR12542:SF44">
    <property type="entry name" value="EXOCYST SUBUNIT EXO70 FAMILY PROTEIN"/>
    <property type="match status" value="1"/>
</dbReference>
<dbReference type="SUPFAM" id="SSF74788">
    <property type="entry name" value="Cullin repeat-like"/>
    <property type="match status" value="1"/>
</dbReference>
<dbReference type="GO" id="GO:0000145">
    <property type="term" value="C:exocyst"/>
    <property type="evidence" value="ECO:0007669"/>
    <property type="project" value="InterPro"/>
</dbReference>
<dbReference type="Pfam" id="PF03081">
    <property type="entry name" value="Exo70_C"/>
    <property type="match status" value="1"/>
</dbReference>
<dbReference type="AlphaFoldDB" id="A0A0D3F6T1"/>
<dbReference type="Proteomes" id="UP000026960">
    <property type="component" value="Chromosome 2"/>
</dbReference>
<dbReference type="InterPro" id="IPR004140">
    <property type="entry name" value="Exo70"/>
</dbReference>
<feature type="compositionally biased region" description="Low complexity" evidence="4">
    <location>
        <begin position="89"/>
        <end position="100"/>
    </location>
</feature>
<keyword evidence="3" id="KW-0268">Exocytosis</keyword>
<dbReference type="EnsemblPlants" id="OBART02G21670.1">
    <property type="protein sequence ID" value="OBART02G21670.1"/>
    <property type="gene ID" value="OBART02G21670"/>
</dbReference>
<dbReference type="Gene3D" id="1.20.1280.170">
    <property type="entry name" value="Exocyst complex component Exo70"/>
    <property type="match status" value="1"/>
</dbReference>
<dbReference type="GO" id="GO:0005546">
    <property type="term" value="F:phosphatidylinositol-4,5-bisphosphate binding"/>
    <property type="evidence" value="ECO:0007669"/>
    <property type="project" value="InterPro"/>
</dbReference>
<feature type="compositionally biased region" description="Basic and acidic residues" evidence="4">
    <location>
        <begin position="104"/>
        <end position="127"/>
    </location>
</feature>
<protein>
    <recommendedName>
        <fullName evidence="3">Exocyst subunit Exo70 family protein</fullName>
    </recommendedName>
</protein>
<dbReference type="PANTHER" id="PTHR12542">
    <property type="entry name" value="EXOCYST COMPLEX PROTEIN EXO70"/>
    <property type="match status" value="1"/>
</dbReference>
<evidence type="ECO:0000256" key="2">
    <source>
        <dbReference type="ARBA" id="ARBA00022448"/>
    </source>
</evidence>
<dbReference type="eggNOG" id="KOG2344">
    <property type="taxonomic scope" value="Eukaryota"/>
</dbReference>
<dbReference type="InterPro" id="IPR016159">
    <property type="entry name" value="Cullin_repeat-like_dom_sf"/>
</dbReference>
<comment type="function">
    <text evidence="3">Component of the exocyst complex.</text>
</comment>
<evidence type="ECO:0000256" key="3">
    <source>
        <dbReference type="RuleBase" id="RU365026"/>
    </source>
</evidence>
<dbReference type="GO" id="GO:0006887">
    <property type="term" value="P:exocytosis"/>
    <property type="evidence" value="ECO:0007669"/>
    <property type="project" value="UniProtKB-KW"/>
</dbReference>
<name>A0A0D3F6T1_9ORYZ</name>
<evidence type="ECO:0000256" key="4">
    <source>
        <dbReference type="SAM" id="MobiDB-lite"/>
    </source>
</evidence>
<keyword evidence="2 3" id="KW-0813">Transport</keyword>
<dbReference type="GO" id="GO:0015031">
    <property type="term" value="P:protein transport"/>
    <property type="evidence" value="ECO:0007669"/>
    <property type="project" value="UniProtKB-KW"/>
</dbReference>